<dbReference type="PANTHER" id="PTHR17204">
    <property type="entry name" value="PRE-MRNA PROCESSING PROTEIN PRP39-RELATED"/>
    <property type="match status" value="1"/>
</dbReference>
<reference evidence="9 10" key="1">
    <citation type="submission" date="2016-08" db="EMBL/GenBank/DDBJ databases">
        <title>Genomes of anaerobic fungi encode conserved fungal cellulosomes for biomass hydrolysis.</title>
        <authorList>
            <consortium name="DOE Joint Genome Institute"/>
            <person name="Haitjema C.H."/>
            <person name="Gilmore S.P."/>
            <person name="Henske J.K."/>
            <person name="Solomon K.V."/>
            <person name="De Groot R."/>
            <person name="Kuo A."/>
            <person name="Mondo S.J."/>
            <person name="Salamov A.A."/>
            <person name="Labutti K."/>
            <person name="Zhao Z."/>
            <person name="Chiniquy J."/>
            <person name="Barry K."/>
            <person name="Brewer H.M."/>
            <person name="Purvine S.O."/>
            <person name="Wright A.T."/>
            <person name="Boxma B."/>
            <person name="Van Alen T."/>
            <person name="Hackstein J.H."/>
            <person name="Baker S.E."/>
            <person name="Grigoriev I.V."/>
            <person name="O'Malley M.A."/>
        </authorList>
    </citation>
    <scope>NUCLEOTIDE SEQUENCE [LARGE SCALE GENOMIC DNA]</scope>
    <source>
        <strain evidence="10">finn</strain>
    </source>
</reference>
<dbReference type="Gene3D" id="3.30.70.330">
    <property type="match status" value="2"/>
</dbReference>
<dbReference type="InterPro" id="IPR000504">
    <property type="entry name" value="RRM_dom"/>
</dbReference>
<evidence type="ECO:0000256" key="2">
    <source>
        <dbReference type="ARBA" id="ARBA00022664"/>
    </source>
</evidence>
<dbReference type="GO" id="GO:0008380">
    <property type="term" value="P:RNA splicing"/>
    <property type="evidence" value="ECO:0007669"/>
    <property type="project" value="UniProtKB-KW"/>
</dbReference>
<reference evidence="9 10" key="2">
    <citation type="submission" date="2016-08" db="EMBL/GenBank/DDBJ databases">
        <title>Pervasive Adenine N6-methylation of Active Genes in Fungi.</title>
        <authorList>
            <consortium name="DOE Joint Genome Institute"/>
            <person name="Mondo S.J."/>
            <person name="Dannebaum R.O."/>
            <person name="Kuo R.C."/>
            <person name="Labutti K."/>
            <person name="Haridas S."/>
            <person name="Kuo A."/>
            <person name="Salamov A."/>
            <person name="Ahrendt S.R."/>
            <person name="Lipzen A."/>
            <person name="Sullivan W."/>
            <person name="Andreopoulos W.B."/>
            <person name="Clum A."/>
            <person name="Lindquist E."/>
            <person name="Daum C."/>
            <person name="Ramamoorthy G.K."/>
            <person name="Gryganskyi A."/>
            <person name="Culley D."/>
            <person name="Magnuson J.K."/>
            <person name="James T.Y."/>
            <person name="O'Malley M.A."/>
            <person name="Stajich J.E."/>
            <person name="Spatafora J.W."/>
            <person name="Visel A."/>
            <person name="Grigoriev I.V."/>
        </authorList>
    </citation>
    <scope>NUCLEOTIDE SEQUENCE [LARGE SCALE GENOMIC DNA]</scope>
    <source>
        <strain evidence="10">finn</strain>
    </source>
</reference>
<feature type="compositionally biased region" description="Basic and acidic residues" evidence="7">
    <location>
        <begin position="611"/>
        <end position="622"/>
    </location>
</feature>
<keyword evidence="4" id="KW-0508">mRNA splicing</keyword>
<dbReference type="SMART" id="SM00360">
    <property type="entry name" value="RRM"/>
    <property type="match status" value="2"/>
</dbReference>
<dbReference type="SUPFAM" id="SSF48452">
    <property type="entry name" value="TPR-like"/>
    <property type="match status" value="1"/>
</dbReference>
<evidence type="ECO:0000256" key="3">
    <source>
        <dbReference type="ARBA" id="ARBA00022737"/>
    </source>
</evidence>
<dbReference type="STRING" id="1754191.A0A1Y1VHI7"/>
<dbReference type="Pfam" id="PF05843">
    <property type="entry name" value="Suf"/>
    <property type="match status" value="1"/>
</dbReference>
<gene>
    <name evidence="9" type="ORF">BCR36DRAFT_320539</name>
</gene>
<dbReference type="Pfam" id="PF00076">
    <property type="entry name" value="RRM_1"/>
    <property type="match status" value="2"/>
</dbReference>
<accession>A0A1Y1VHI7</accession>
<dbReference type="InterPro" id="IPR011990">
    <property type="entry name" value="TPR-like_helical_dom_sf"/>
</dbReference>
<dbReference type="GO" id="GO:0003723">
    <property type="term" value="F:RNA binding"/>
    <property type="evidence" value="ECO:0007669"/>
    <property type="project" value="UniProtKB-UniRule"/>
</dbReference>
<dbReference type="Gene3D" id="1.25.40.10">
    <property type="entry name" value="Tetratricopeptide repeat domain"/>
    <property type="match status" value="2"/>
</dbReference>
<dbReference type="GO" id="GO:0006397">
    <property type="term" value="P:mRNA processing"/>
    <property type="evidence" value="ECO:0007669"/>
    <property type="project" value="UniProtKB-KW"/>
</dbReference>
<evidence type="ECO:0000256" key="6">
    <source>
        <dbReference type="PROSITE-ProRule" id="PRU00176"/>
    </source>
</evidence>
<dbReference type="EMBL" id="MCFH01000008">
    <property type="protein sequence ID" value="ORX55911.1"/>
    <property type="molecule type" value="Genomic_DNA"/>
</dbReference>
<evidence type="ECO:0000313" key="10">
    <source>
        <dbReference type="Proteomes" id="UP000193719"/>
    </source>
</evidence>
<dbReference type="InterPro" id="IPR008847">
    <property type="entry name" value="Suf"/>
</dbReference>
<dbReference type="PROSITE" id="PS50102">
    <property type="entry name" value="RRM"/>
    <property type="match status" value="2"/>
</dbReference>
<evidence type="ECO:0000256" key="4">
    <source>
        <dbReference type="ARBA" id="ARBA00023187"/>
    </source>
</evidence>
<dbReference type="SMART" id="SM00386">
    <property type="entry name" value="HAT"/>
    <property type="match status" value="9"/>
</dbReference>
<keyword evidence="6" id="KW-0694">RNA-binding</keyword>
<comment type="subcellular location">
    <subcellularLocation>
        <location evidence="1">Nucleus</location>
    </subcellularLocation>
</comment>
<proteinExistence type="predicted"/>
<feature type="compositionally biased region" description="Acidic residues" evidence="7">
    <location>
        <begin position="20"/>
        <end position="38"/>
    </location>
</feature>
<evidence type="ECO:0000256" key="1">
    <source>
        <dbReference type="ARBA" id="ARBA00004123"/>
    </source>
</evidence>
<feature type="region of interest" description="Disordered" evidence="7">
    <location>
        <begin position="1"/>
        <end position="40"/>
    </location>
</feature>
<feature type="compositionally biased region" description="Polar residues" evidence="7">
    <location>
        <begin position="892"/>
        <end position="903"/>
    </location>
</feature>
<feature type="region of interest" description="Disordered" evidence="7">
    <location>
        <begin position="891"/>
        <end position="943"/>
    </location>
</feature>
<evidence type="ECO:0000256" key="7">
    <source>
        <dbReference type="SAM" id="MobiDB-lite"/>
    </source>
</evidence>
<evidence type="ECO:0000256" key="5">
    <source>
        <dbReference type="ARBA" id="ARBA00023242"/>
    </source>
</evidence>
<name>A0A1Y1VHI7_9FUNG</name>
<sequence>MEDSIESNENLNKENLSDSLDSDSDSDLYNSSDDEEFLEKEKENNKILNEMLTNLNENPLSYDLHVKYIEKLREMGKFEELRTARNNMKNIFPLSEALWLEWINDEKRVACTPEEKKEILKLYESSFKDYYSINVWKEYLEYVIEEYNTSKEEEEEPLLNVNEIQKLCQRALNLTKFDLANSHITWNIYKNFELQLLKVNPSPEKIKMIEEMFSERFKIPHFDIDETLNSYSNFQSNYNNENYEKNLVSASKKVSKIKYQLKDRQKFEDKILEDPNTIKNFYDYINYELNQKFVEVNQTRMLFERAISIHCLDPSLWEKYILFIINKMNVKTVLFNICERAVKNCPWSGKLWIHYANIKKLNKGSREEIVNIYNKALGHQLIMNDMNNYIEVVISKIKHELNEINWNENKDNEKIEYFRNLFNEKIVEIETYFNPGDPKGRIETLWINTELKKFNDIENTRKLFEEFTKKIGTNTALWLSYINFEEQQGNDTIIGQIFKSNYRRHLDNPMKFLNKWNEFNQENSDLQTYYQYQYLIEQYKQKLENDGIYYENVSDEYMYQQYYQYQQLQKHRDNKQKKGTQEEKNNKKNNGIKRKRDNTTDNDSQNQNKKRKDEKSNKKGDENINNDNENIIEKEDKNNNDCGENTIEKEEKAENSDNDMKIEKSEEADKKEEKKPKLEPIKSEKKKPWLNKNENPETVYVNKLPPTIKKNELREMFEKYGNIKDIRLMYRNNRAFAYIDFENSEESKASLVLNNTEVNGKIIEVAISNPSLKKAENKTEIKQDYKELYLSNLPFSINAEKLKELFSQYGEVKDVRLITKANNQPVGTGFIEYLDKESAMKGLAVNGTEIDGRIINVTISDNRNKTALKQKQNQQKKIQQMKPMLPRRMINRSFQTRPTTKLKIQNKKPKMDESEPSKDETKTTSAASTSKSNDDFRKLLGLK</sequence>
<dbReference type="SUPFAM" id="SSF54928">
    <property type="entry name" value="RNA-binding domain, RBD"/>
    <property type="match status" value="2"/>
</dbReference>
<feature type="region of interest" description="Disordered" evidence="7">
    <location>
        <begin position="569"/>
        <end position="690"/>
    </location>
</feature>
<feature type="compositionally biased region" description="Basic and acidic residues" evidence="7">
    <location>
        <begin position="909"/>
        <end position="922"/>
    </location>
</feature>
<keyword evidence="2" id="KW-0507">mRNA processing</keyword>
<dbReference type="PANTHER" id="PTHR17204:SF25">
    <property type="entry name" value="RRM DOMAIN-CONTAINING PROTEIN"/>
    <property type="match status" value="1"/>
</dbReference>
<dbReference type="InterPro" id="IPR003107">
    <property type="entry name" value="HAT"/>
</dbReference>
<dbReference type="Proteomes" id="UP000193719">
    <property type="component" value="Unassembled WGS sequence"/>
</dbReference>
<feature type="compositionally biased region" description="Basic and acidic residues" evidence="7">
    <location>
        <begin position="646"/>
        <end position="687"/>
    </location>
</feature>
<organism evidence="9 10">
    <name type="scientific">Piromyces finnis</name>
    <dbReference type="NCBI Taxonomy" id="1754191"/>
    <lineage>
        <taxon>Eukaryota</taxon>
        <taxon>Fungi</taxon>
        <taxon>Fungi incertae sedis</taxon>
        <taxon>Chytridiomycota</taxon>
        <taxon>Chytridiomycota incertae sedis</taxon>
        <taxon>Neocallimastigomycetes</taxon>
        <taxon>Neocallimastigales</taxon>
        <taxon>Neocallimastigaceae</taxon>
        <taxon>Piromyces</taxon>
    </lineage>
</organism>
<feature type="domain" description="RRM" evidence="8">
    <location>
        <begin position="786"/>
        <end position="862"/>
    </location>
</feature>
<evidence type="ECO:0000259" key="8">
    <source>
        <dbReference type="PROSITE" id="PS50102"/>
    </source>
</evidence>
<feature type="compositionally biased region" description="Basic and acidic residues" evidence="7">
    <location>
        <begin position="932"/>
        <end position="943"/>
    </location>
</feature>
<dbReference type="InterPro" id="IPR012677">
    <property type="entry name" value="Nucleotide-bd_a/b_plait_sf"/>
</dbReference>
<keyword evidence="3" id="KW-0677">Repeat</keyword>
<keyword evidence="10" id="KW-1185">Reference proteome</keyword>
<dbReference type="AlphaFoldDB" id="A0A1Y1VHI7"/>
<dbReference type="GO" id="GO:0005634">
    <property type="term" value="C:nucleus"/>
    <property type="evidence" value="ECO:0007669"/>
    <property type="project" value="UniProtKB-SubCell"/>
</dbReference>
<protein>
    <recommendedName>
        <fullName evidence="8">RRM domain-containing protein</fullName>
    </recommendedName>
</protein>
<dbReference type="OrthoDB" id="360390at2759"/>
<comment type="caution">
    <text evidence="9">The sequence shown here is derived from an EMBL/GenBank/DDBJ whole genome shotgun (WGS) entry which is preliminary data.</text>
</comment>
<keyword evidence="5" id="KW-0539">Nucleus</keyword>
<dbReference type="CDD" id="cd00590">
    <property type="entry name" value="RRM_SF"/>
    <property type="match status" value="1"/>
</dbReference>
<feature type="domain" description="RRM" evidence="8">
    <location>
        <begin position="697"/>
        <end position="770"/>
    </location>
</feature>
<dbReference type="InterPro" id="IPR035979">
    <property type="entry name" value="RBD_domain_sf"/>
</dbReference>
<evidence type="ECO:0000313" key="9">
    <source>
        <dbReference type="EMBL" id="ORX55911.1"/>
    </source>
</evidence>